<name>A0ABP9UPN4_9BACT</name>
<dbReference type="PROSITE" id="PS00455">
    <property type="entry name" value="AMP_BINDING"/>
    <property type="match status" value="1"/>
</dbReference>
<dbReference type="InterPro" id="IPR000873">
    <property type="entry name" value="AMP-dep_synth/lig_dom"/>
</dbReference>
<feature type="domain" description="AMP-dependent synthetase/ligase" evidence="1">
    <location>
        <begin position="200"/>
        <end position="568"/>
    </location>
</feature>
<dbReference type="PANTHER" id="PTHR43767:SF1">
    <property type="entry name" value="NONRIBOSOMAL PEPTIDE SYNTHASE PES1 (EUROFUNG)-RELATED"/>
    <property type="match status" value="1"/>
</dbReference>
<dbReference type="Pfam" id="PF00501">
    <property type="entry name" value="AMP-binding"/>
    <property type="match status" value="1"/>
</dbReference>
<accession>A0ABP9UPN4</accession>
<gene>
    <name evidence="2" type="primary">aas_3</name>
    <name evidence="2" type="ORF">Hsar01_02751</name>
</gene>
<dbReference type="SUPFAM" id="SSF56801">
    <property type="entry name" value="Acetyl-CoA synthetase-like"/>
    <property type="match status" value="1"/>
</dbReference>
<dbReference type="InterPro" id="IPR042099">
    <property type="entry name" value="ANL_N_sf"/>
</dbReference>
<evidence type="ECO:0000313" key="3">
    <source>
        <dbReference type="Proteomes" id="UP001476282"/>
    </source>
</evidence>
<dbReference type="InterPro" id="IPR020845">
    <property type="entry name" value="AMP-binding_CS"/>
</dbReference>
<dbReference type="Gene3D" id="3.40.50.12780">
    <property type="entry name" value="N-terminal domain of ligase-like"/>
    <property type="match status" value="1"/>
</dbReference>
<dbReference type="InterPro" id="IPR045851">
    <property type="entry name" value="AMP-bd_C_sf"/>
</dbReference>
<reference evidence="2 3" key="1">
    <citation type="submission" date="2024-02" db="EMBL/GenBank/DDBJ databases">
        <title>Haloferula sargassicola NBRC 104335.</title>
        <authorList>
            <person name="Ichikawa N."/>
            <person name="Katano-Makiyama Y."/>
            <person name="Hidaka K."/>
        </authorList>
    </citation>
    <scope>NUCLEOTIDE SEQUENCE [LARGE SCALE GENOMIC DNA]</scope>
    <source>
        <strain evidence="2 3">NBRC 104335</strain>
    </source>
</reference>
<organism evidence="2 3">
    <name type="scientific">Haloferula sargassicola</name>
    <dbReference type="NCBI Taxonomy" id="490096"/>
    <lineage>
        <taxon>Bacteria</taxon>
        <taxon>Pseudomonadati</taxon>
        <taxon>Verrucomicrobiota</taxon>
        <taxon>Verrucomicrobiia</taxon>
        <taxon>Verrucomicrobiales</taxon>
        <taxon>Verrucomicrobiaceae</taxon>
        <taxon>Haloferula</taxon>
    </lineage>
</organism>
<dbReference type="InterPro" id="IPR050237">
    <property type="entry name" value="ATP-dep_AMP-bd_enzyme"/>
</dbReference>
<proteinExistence type="predicted"/>
<dbReference type="EMBL" id="BAABRI010000015">
    <property type="protein sequence ID" value="GAA5483518.1"/>
    <property type="molecule type" value="Genomic_DNA"/>
</dbReference>
<comment type="caution">
    <text evidence="2">The sequence shown here is derived from an EMBL/GenBank/DDBJ whole genome shotgun (WGS) entry which is preliminary data.</text>
</comment>
<dbReference type="RefSeq" id="WP_353567630.1">
    <property type="nucleotide sequence ID" value="NZ_BAABRI010000015.1"/>
</dbReference>
<dbReference type="Gene3D" id="3.30.300.30">
    <property type="match status" value="1"/>
</dbReference>
<keyword evidence="3" id="KW-1185">Reference proteome</keyword>
<dbReference type="Proteomes" id="UP001476282">
    <property type="component" value="Unassembled WGS sequence"/>
</dbReference>
<evidence type="ECO:0000313" key="2">
    <source>
        <dbReference type="EMBL" id="GAA5483518.1"/>
    </source>
</evidence>
<dbReference type="PANTHER" id="PTHR43767">
    <property type="entry name" value="LONG-CHAIN-FATTY-ACID--COA LIGASE"/>
    <property type="match status" value="1"/>
</dbReference>
<evidence type="ECO:0000259" key="1">
    <source>
        <dbReference type="Pfam" id="PF00501"/>
    </source>
</evidence>
<protein>
    <submittedName>
        <fullName evidence="2">Bifunctional protein Aas</fullName>
    </submittedName>
</protein>
<sequence length="713" mass="76882">MSSAVQILHRDRIPATGCLVVPGRLEAQDLPAFHQLFEGRPVTWLIEENAPMDPEVRSFLEKSGSGAVFSDQDSDPLGIGEQLKGSLADRGVLVFVPGPAVTRAGTPCMIPGKTLTTLGAFKLPTLPVGIDTPRSTCLSVEKPANLPRVVFAIGRPIPEKQASGAAIRQGMLEASEEAYSGRSLFKSSLAMAVLQGLKKHSKTRIHDGSDDSDLSFDRLLAAALVFSKYLRAETDARRIGIVLPPGKAGMVANLAVLFAGKVPVNFNFTAGHEAIRSAMKQSGVDRYITADPFVRKVASFPWPPNRDLIFIERVLPSLKKKIVTWAVLSKILPVGTIATLFGIGKQKGDDEAVLLFTSGSSGDPKGVVLSHRNVLGNVCQFATRLQAGPGDSVLGCLPLFHSFGSTVTLWFPCIDGLQLVTYPNPLETKRLGELIEAHKVSLLLATPTFLRGYMKRVKPEQIKSLKLVVTGAEKLPANLADAFHERFGIMPQEGYGLTETSPATNVNLPEPPAREGAIQLPSSRKSTVGQMLPGIAVKFTDPATDRACPIDQQGIIWFRGVNVFPGYLDNPKKTAEVLTEDGWFRTGDVGRIDEDGFLHIEGRITRFSKIAGEMVPHETVEAAINKALGLDSEAERKIAIVGVPDEQKGEAIILLSTIAGQALEQECIDLRYKLMDAGLPSLWCPKAIVPVTEIPVLASGKLDLKGCQTLAEH</sequence>